<reference evidence="2 3" key="1">
    <citation type="submission" date="2017-12" db="EMBL/GenBank/DDBJ databases">
        <title>Comparative genomics of Botrytis spp.</title>
        <authorList>
            <person name="Valero-Jimenez C.A."/>
            <person name="Tapia P."/>
            <person name="Veloso J."/>
            <person name="Silva-Moreno E."/>
            <person name="Staats M."/>
            <person name="Valdes J.H."/>
            <person name="Van Kan J.A.L."/>
        </authorList>
    </citation>
    <scope>NUCLEOTIDE SEQUENCE [LARGE SCALE GENOMIC DNA]</scope>
    <source>
        <strain evidence="2 3">Bh0001</strain>
    </source>
</reference>
<gene>
    <name evidence="2" type="ORF">BHYA_0045g00080</name>
</gene>
<organism evidence="2 3">
    <name type="scientific">Botrytis hyacinthi</name>
    <dbReference type="NCBI Taxonomy" id="278943"/>
    <lineage>
        <taxon>Eukaryota</taxon>
        <taxon>Fungi</taxon>
        <taxon>Dikarya</taxon>
        <taxon>Ascomycota</taxon>
        <taxon>Pezizomycotina</taxon>
        <taxon>Leotiomycetes</taxon>
        <taxon>Helotiales</taxon>
        <taxon>Sclerotiniaceae</taxon>
        <taxon>Botrytis</taxon>
    </lineage>
</organism>
<feature type="region of interest" description="Disordered" evidence="1">
    <location>
        <begin position="485"/>
        <end position="536"/>
    </location>
</feature>
<feature type="compositionally biased region" description="Low complexity" evidence="1">
    <location>
        <begin position="503"/>
        <end position="519"/>
    </location>
</feature>
<keyword evidence="3" id="KW-1185">Reference proteome</keyword>
<dbReference type="EMBL" id="PQXK01000045">
    <property type="protein sequence ID" value="TGO39958.1"/>
    <property type="molecule type" value="Genomic_DNA"/>
</dbReference>
<protein>
    <submittedName>
        <fullName evidence="2">Uncharacterized protein</fullName>
    </submittedName>
</protein>
<evidence type="ECO:0000256" key="1">
    <source>
        <dbReference type="SAM" id="MobiDB-lite"/>
    </source>
</evidence>
<name>A0A4Z1GU60_9HELO</name>
<dbReference type="Proteomes" id="UP000297814">
    <property type="component" value="Unassembled WGS sequence"/>
</dbReference>
<comment type="caution">
    <text evidence="2">The sequence shown here is derived from an EMBL/GenBank/DDBJ whole genome shotgun (WGS) entry which is preliminary data.</text>
</comment>
<dbReference type="AlphaFoldDB" id="A0A4Z1GU60"/>
<sequence length="572" mass="63939">MDSKNKKSDRLARHVAEKKAKVQRRVEASIKELYNTCRKLRCDRPIYFFENGKICISLAGSYAFSKAPVFKSRNKIVNVEKTRLDVTQRALRWIEHNPPPPYYCKDGEAENTLVDLLSELALGVYENDTSQEEVQKAMLYLENKIMAKCSERLQRKYKSGLDPARYKRALDVCRFSRLADKTTIGEHANDKVSRALSEADTLFPSFVEAALDFGKWNILADVRSLVIEAEFNGKPEVFFRQLRKWQNNKSLQYLHIFDQMTSDRSPEFLDLALKMCETGVWKHIVENRELIGDLPRCFFNDMFGVSRMIVNGEAVVVARGEHGNFTRDLTPNLRPRLLSTSLTSKLQGLSAWMDSICGTGDNTDQSQLEFENTGSNELAKWGVHGWASNNLDFIGTDPVLFFNELFHLVALLRNGPTSPVVLEAIEATRKIMTGTPVPAGTGEIDASTLSNSTSAVASSSSDMISQSLLPPPEPAFTFDWQRNLSGSNSSAPPKTASTYKWRSSYTGSKSSAPSSSSSARKAKKTDTTLPDPADRIEPTILARGKCFNCPRPGTKILLNGKILCVECRTEPS</sequence>
<accession>A0A4Z1GU60</accession>
<feature type="compositionally biased region" description="Polar residues" evidence="1">
    <location>
        <begin position="485"/>
        <end position="501"/>
    </location>
</feature>
<proteinExistence type="predicted"/>
<evidence type="ECO:0000313" key="3">
    <source>
        <dbReference type="Proteomes" id="UP000297814"/>
    </source>
</evidence>
<evidence type="ECO:0000313" key="2">
    <source>
        <dbReference type="EMBL" id="TGO39958.1"/>
    </source>
</evidence>